<evidence type="ECO:0000313" key="3">
    <source>
        <dbReference type="Proteomes" id="UP000188354"/>
    </source>
</evidence>
<protein>
    <submittedName>
        <fullName evidence="2">Uncharacterized protein</fullName>
    </submittedName>
</protein>
<organism evidence="2 3">
    <name type="scientific">Lupinus angustifolius</name>
    <name type="common">Narrow-leaved blue lupine</name>
    <dbReference type="NCBI Taxonomy" id="3871"/>
    <lineage>
        <taxon>Eukaryota</taxon>
        <taxon>Viridiplantae</taxon>
        <taxon>Streptophyta</taxon>
        <taxon>Embryophyta</taxon>
        <taxon>Tracheophyta</taxon>
        <taxon>Spermatophyta</taxon>
        <taxon>Magnoliopsida</taxon>
        <taxon>eudicotyledons</taxon>
        <taxon>Gunneridae</taxon>
        <taxon>Pentapetalae</taxon>
        <taxon>rosids</taxon>
        <taxon>fabids</taxon>
        <taxon>Fabales</taxon>
        <taxon>Fabaceae</taxon>
        <taxon>Papilionoideae</taxon>
        <taxon>50 kb inversion clade</taxon>
        <taxon>genistoids sensu lato</taxon>
        <taxon>core genistoids</taxon>
        <taxon>Genisteae</taxon>
        <taxon>Lupinus</taxon>
    </lineage>
</organism>
<dbReference type="OrthoDB" id="1434219at2759"/>
<gene>
    <name evidence="2" type="ORF">TanjilG_15741</name>
</gene>
<evidence type="ECO:0000256" key="1">
    <source>
        <dbReference type="SAM" id="MobiDB-lite"/>
    </source>
</evidence>
<dbReference type="KEGG" id="lang:109344438"/>
<sequence>MVVIDQWFKSAIVDNSLVAHLLLCLKHSSIPQSPPLLSHWGANKPRSSVSRSKHHPSPTAFSPTTPLSWTASADGYEHSTHHIRSKDIENKKASFVAQRAGNETIKRRKLDLGSMSCDKPNSSADEDLSALPRIVPSTPEAEVGTHPRATTRIVIPDLNMMPPSEEEEDEEESYPNFPYGMS</sequence>
<dbReference type="AlphaFoldDB" id="A0A1J7INQ4"/>
<dbReference type="PANTHER" id="PTHR35099">
    <property type="entry name" value="OS02G0182700 PROTEIN"/>
    <property type="match status" value="1"/>
</dbReference>
<dbReference type="Proteomes" id="UP000188354">
    <property type="component" value="Chromosome LG03"/>
</dbReference>
<keyword evidence="3" id="KW-1185">Reference proteome</keyword>
<dbReference type="PANTHER" id="PTHR35099:SF2">
    <property type="entry name" value="OS02G0182700 PROTEIN"/>
    <property type="match status" value="1"/>
</dbReference>
<evidence type="ECO:0000313" key="2">
    <source>
        <dbReference type="EMBL" id="OIW14387.1"/>
    </source>
</evidence>
<feature type="region of interest" description="Disordered" evidence="1">
    <location>
        <begin position="41"/>
        <end position="67"/>
    </location>
</feature>
<dbReference type="EMBL" id="CM007363">
    <property type="protein sequence ID" value="OIW14387.1"/>
    <property type="molecule type" value="Genomic_DNA"/>
</dbReference>
<dbReference type="Gramene" id="OIW14387">
    <property type="protein sequence ID" value="OIW14387"/>
    <property type="gene ID" value="TanjilG_15741"/>
</dbReference>
<accession>A0A1J7INQ4</accession>
<name>A0A1J7INQ4_LUPAN</name>
<feature type="region of interest" description="Disordered" evidence="1">
    <location>
        <begin position="157"/>
        <end position="182"/>
    </location>
</feature>
<proteinExistence type="predicted"/>
<reference evidence="2 3" key="1">
    <citation type="journal article" date="2017" name="Plant Biotechnol. J.">
        <title>A comprehensive draft genome sequence for lupin (Lupinus angustifolius), an emerging health food: insights into plant-microbe interactions and legume evolution.</title>
        <authorList>
            <person name="Hane J.K."/>
            <person name="Ming Y."/>
            <person name="Kamphuis L.G."/>
            <person name="Nelson M.N."/>
            <person name="Garg G."/>
            <person name="Atkins C.A."/>
            <person name="Bayer P.E."/>
            <person name="Bravo A."/>
            <person name="Bringans S."/>
            <person name="Cannon S."/>
            <person name="Edwards D."/>
            <person name="Foley R."/>
            <person name="Gao L.L."/>
            <person name="Harrison M.J."/>
            <person name="Huang W."/>
            <person name="Hurgobin B."/>
            <person name="Li S."/>
            <person name="Liu C.W."/>
            <person name="McGrath A."/>
            <person name="Morahan G."/>
            <person name="Murray J."/>
            <person name="Weller J."/>
            <person name="Jian J."/>
            <person name="Singh K.B."/>
        </authorList>
    </citation>
    <scope>NUCLEOTIDE SEQUENCE [LARGE SCALE GENOMIC DNA]</scope>
    <source>
        <strain evidence="3">cv. Tanjil</strain>
        <tissue evidence="2">Whole plant</tissue>
    </source>
</reference>
<feature type="compositionally biased region" description="Acidic residues" evidence="1">
    <location>
        <begin position="164"/>
        <end position="173"/>
    </location>
</feature>